<protein>
    <submittedName>
        <fullName evidence="1">Uncharacterized protein</fullName>
    </submittedName>
</protein>
<evidence type="ECO:0000313" key="2">
    <source>
        <dbReference type="Proteomes" id="UP000308886"/>
    </source>
</evidence>
<keyword evidence="2" id="KW-1185">Reference proteome</keyword>
<dbReference type="EMBL" id="SRZC01000016">
    <property type="protein sequence ID" value="TGX81508.1"/>
    <property type="molecule type" value="Genomic_DNA"/>
</dbReference>
<dbReference type="Proteomes" id="UP000308886">
    <property type="component" value="Unassembled WGS sequence"/>
</dbReference>
<name>A0AC61QP43_9BACT</name>
<sequence>MLLSTTYFGPVQWYSLLSRCTGSRVSIEARESFQKQTYRNRCVIATANGTQALTIPVTHAGSNLIKDIRISDHGNWRHLHWQALCTAYGESAFFEYYQDDIRPFFIDEGPASPVHLDCLLDYNMASAELMCRLLDLDISFDFTEEFIPSDQLETVFDYRDIISPKAKQTDPFFTPKPYYQVYRQRHGFLPNLSILDLLFNEGPEAIKYLL</sequence>
<gene>
    <name evidence="1" type="ORF">E5358_10255</name>
</gene>
<proteinExistence type="predicted"/>
<reference evidence="1" key="1">
    <citation type="submission" date="2019-04" db="EMBL/GenBank/DDBJ databases">
        <title>Microbes associate with the intestines of laboratory mice.</title>
        <authorList>
            <person name="Navarre W."/>
            <person name="Wong E."/>
            <person name="Huang K."/>
            <person name="Tropini C."/>
            <person name="Ng K."/>
            <person name="Yu B."/>
        </authorList>
    </citation>
    <scope>NUCLEOTIDE SEQUENCE</scope>
    <source>
        <strain evidence="1">NM73_A23</strain>
    </source>
</reference>
<comment type="caution">
    <text evidence="1">The sequence shown here is derived from an EMBL/GenBank/DDBJ whole genome shotgun (WGS) entry which is preliminary data.</text>
</comment>
<evidence type="ECO:0000313" key="1">
    <source>
        <dbReference type="EMBL" id="TGX81508.1"/>
    </source>
</evidence>
<accession>A0AC61QP43</accession>
<organism evidence="1 2">
    <name type="scientific">Palleniella muris</name>
    <dbReference type="NCBI Taxonomy" id="3038145"/>
    <lineage>
        <taxon>Bacteria</taxon>
        <taxon>Pseudomonadati</taxon>
        <taxon>Bacteroidota</taxon>
        <taxon>Bacteroidia</taxon>
        <taxon>Bacteroidales</taxon>
        <taxon>Prevotellaceae</taxon>
        <taxon>Palleniella</taxon>
    </lineage>
</organism>